<gene>
    <name evidence="2" type="ORF">Ade02nite_71280</name>
</gene>
<comment type="similarity">
    <text evidence="1">Belongs to the HupF/HypC family.</text>
</comment>
<dbReference type="InterPro" id="IPR019812">
    <property type="entry name" value="Hydgase_assmbl_chp_CS"/>
</dbReference>
<dbReference type="EMBL" id="BOMI01000146">
    <property type="protein sequence ID" value="GID78487.1"/>
    <property type="molecule type" value="Genomic_DNA"/>
</dbReference>
<evidence type="ECO:0000313" key="3">
    <source>
        <dbReference type="Proteomes" id="UP000609879"/>
    </source>
</evidence>
<comment type="caution">
    <text evidence="2">The sequence shown here is derived from an EMBL/GenBank/DDBJ whole genome shotgun (WGS) entry which is preliminary data.</text>
</comment>
<protein>
    <submittedName>
        <fullName evidence="2">Hydrogenase assembly protein HypC</fullName>
    </submittedName>
</protein>
<keyword evidence="3" id="KW-1185">Reference proteome</keyword>
<dbReference type="PRINTS" id="PR00445">
    <property type="entry name" value="HUPFHYPC"/>
</dbReference>
<evidence type="ECO:0000256" key="1">
    <source>
        <dbReference type="ARBA" id="ARBA00006018"/>
    </source>
</evidence>
<organism evidence="2 3">
    <name type="scientific">Paractinoplanes deccanensis</name>
    <dbReference type="NCBI Taxonomy" id="113561"/>
    <lineage>
        <taxon>Bacteria</taxon>
        <taxon>Bacillati</taxon>
        <taxon>Actinomycetota</taxon>
        <taxon>Actinomycetes</taxon>
        <taxon>Micromonosporales</taxon>
        <taxon>Micromonosporaceae</taxon>
        <taxon>Paractinoplanes</taxon>
    </lineage>
</organism>
<accession>A0ABQ3YEQ2</accession>
<dbReference type="SUPFAM" id="SSF159127">
    <property type="entry name" value="HupF/HypC-like"/>
    <property type="match status" value="1"/>
</dbReference>
<dbReference type="Gene3D" id="2.30.30.140">
    <property type="match status" value="1"/>
</dbReference>
<name>A0ABQ3YEQ2_9ACTN</name>
<dbReference type="PROSITE" id="PS01097">
    <property type="entry name" value="HUPF_HYPC"/>
    <property type="match status" value="1"/>
</dbReference>
<dbReference type="InterPro" id="IPR001109">
    <property type="entry name" value="Hydrogenase_HupF/HypC"/>
</dbReference>
<dbReference type="PANTHER" id="PTHR35177">
    <property type="entry name" value="HYDROGENASE MATURATION FACTOR HYBG"/>
    <property type="match status" value="1"/>
</dbReference>
<sequence>MCLGIPGRVTEIELEDGLPMGNVDFGGLRKRVCLSYVPGARPGDYVIVHVGFAISTVDAEEAERTLEVLRAMDDLLRRELEA</sequence>
<proteinExistence type="inferred from homology"/>
<dbReference type="NCBIfam" id="TIGR00074">
    <property type="entry name" value="hypC_hupF"/>
    <property type="match status" value="1"/>
</dbReference>
<dbReference type="Proteomes" id="UP000609879">
    <property type="component" value="Unassembled WGS sequence"/>
</dbReference>
<dbReference type="Pfam" id="PF01455">
    <property type="entry name" value="HupF_HypC"/>
    <property type="match status" value="1"/>
</dbReference>
<reference evidence="2 3" key="1">
    <citation type="submission" date="2021-01" db="EMBL/GenBank/DDBJ databases">
        <title>Whole genome shotgun sequence of Actinoplanes deccanensis NBRC 13994.</title>
        <authorList>
            <person name="Komaki H."/>
            <person name="Tamura T."/>
        </authorList>
    </citation>
    <scope>NUCLEOTIDE SEQUENCE [LARGE SCALE GENOMIC DNA]</scope>
    <source>
        <strain evidence="2 3">NBRC 13994</strain>
    </source>
</reference>
<evidence type="ECO:0000313" key="2">
    <source>
        <dbReference type="EMBL" id="GID78487.1"/>
    </source>
</evidence>
<dbReference type="RefSeq" id="WP_203773432.1">
    <property type="nucleotide sequence ID" value="NZ_BAAABO010000038.1"/>
</dbReference>
<dbReference type="PANTHER" id="PTHR35177:SF2">
    <property type="entry name" value="HYDROGENASE MATURATION FACTOR HYBG"/>
    <property type="match status" value="1"/>
</dbReference>